<evidence type="ECO:0000313" key="1">
    <source>
        <dbReference type="EMBL" id="KAK1130530.1"/>
    </source>
</evidence>
<accession>A0AA40G4T2</accession>
<sequence length="208" mass="22741">MSCVGMSCYEDGFRLAGPASECSLRSKARIDALFEDSRSIYGSNFSCWYGGVSTMNSNHLEEMGADEQRRVNSAVQARIEAMFASVEAESGTPGECAAAILPVKYMGAAPVGGRVASVRGLQEPLRQLLERIDGSVRAELEVSRRGLTFRASDTTEKNNPFRRIAVWSALRLRSKATPSGELHHAFLPLVGDHEQSQAGEEKHADLYR</sequence>
<reference evidence="1" key="1">
    <citation type="submission" date="2021-10" db="EMBL/GenBank/DDBJ databases">
        <title>Melipona bicolor Genome sequencing and assembly.</title>
        <authorList>
            <person name="Araujo N.S."/>
            <person name="Arias M.C."/>
        </authorList>
    </citation>
    <scope>NUCLEOTIDE SEQUENCE</scope>
    <source>
        <strain evidence="1">USP_2M_L1-L4_2017</strain>
        <tissue evidence="1">Whole body</tissue>
    </source>
</reference>
<evidence type="ECO:0000313" key="2">
    <source>
        <dbReference type="Proteomes" id="UP001177670"/>
    </source>
</evidence>
<dbReference type="AlphaFoldDB" id="A0AA40G4T2"/>
<dbReference type="EMBL" id="JAHYIQ010000007">
    <property type="protein sequence ID" value="KAK1130530.1"/>
    <property type="molecule type" value="Genomic_DNA"/>
</dbReference>
<gene>
    <name evidence="1" type="ORF">K0M31_018657</name>
</gene>
<organism evidence="1 2">
    <name type="scientific">Melipona bicolor</name>
    <dbReference type="NCBI Taxonomy" id="60889"/>
    <lineage>
        <taxon>Eukaryota</taxon>
        <taxon>Metazoa</taxon>
        <taxon>Ecdysozoa</taxon>
        <taxon>Arthropoda</taxon>
        <taxon>Hexapoda</taxon>
        <taxon>Insecta</taxon>
        <taxon>Pterygota</taxon>
        <taxon>Neoptera</taxon>
        <taxon>Endopterygota</taxon>
        <taxon>Hymenoptera</taxon>
        <taxon>Apocrita</taxon>
        <taxon>Aculeata</taxon>
        <taxon>Apoidea</taxon>
        <taxon>Anthophila</taxon>
        <taxon>Apidae</taxon>
        <taxon>Melipona</taxon>
    </lineage>
</organism>
<dbReference type="PANTHER" id="PTHR21219:SF4">
    <property type="entry name" value="PID DOMAIN-CONTAINING PROTEIN"/>
    <property type="match status" value="1"/>
</dbReference>
<protein>
    <submittedName>
        <fullName evidence="1">Uncharacterized protein</fullName>
    </submittedName>
</protein>
<proteinExistence type="predicted"/>
<comment type="caution">
    <text evidence="1">The sequence shown here is derived from an EMBL/GenBank/DDBJ whole genome shotgun (WGS) entry which is preliminary data.</text>
</comment>
<dbReference type="Proteomes" id="UP001177670">
    <property type="component" value="Unassembled WGS sequence"/>
</dbReference>
<keyword evidence="2" id="KW-1185">Reference proteome</keyword>
<dbReference type="PANTHER" id="PTHR21219">
    <property type="entry name" value="FI19613P1"/>
    <property type="match status" value="1"/>
</dbReference>
<name>A0AA40G4T2_9HYME</name>